<name>A0ABN7W582_GIGMA</name>
<sequence>SFAVCQVKIVEDEKKYGYKYDRTNSNSTTIINYYITQEHSIVLETTLEQIIEKIKPYSLGKQNELQAKEKLRNEFENLQYLNITENYQLEQQISTLTGTEMMHNPFFEDIFGAQDQVMPLDE</sequence>
<protein>
    <submittedName>
        <fullName evidence="1">27389_t:CDS:1</fullName>
    </submittedName>
</protein>
<comment type="caution">
    <text evidence="1">The sequence shown here is derived from an EMBL/GenBank/DDBJ whole genome shotgun (WGS) entry which is preliminary data.</text>
</comment>
<feature type="non-terminal residue" evidence="1">
    <location>
        <position position="122"/>
    </location>
</feature>
<evidence type="ECO:0000313" key="1">
    <source>
        <dbReference type="EMBL" id="CAG8816572.1"/>
    </source>
</evidence>
<dbReference type="Proteomes" id="UP000789901">
    <property type="component" value="Unassembled WGS sequence"/>
</dbReference>
<dbReference type="EMBL" id="CAJVQB010031194">
    <property type="protein sequence ID" value="CAG8816572.1"/>
    <property type="molecule type" value="Genomic_DNA"/>
</dbReference>
<organism evidence="1 2">
    <name type="scientific">Gigaspora margarita</name>
    <dbReference type="NCBI Taxonomy" id="4874"/>
    <lineage>
        <taxon>Eukaryota</taxon>
        <taxon>Fungi</taxon>
        <taxon>Fungi incertae sedis</taxon>
        <taxon>Mucoromycota</taxon>
        <taxon>Glomeromycotina</taxon>
        <taxon>Glomeromycetes</taxon>
        <taxon>Diversisporales</taxon>
        <taxon>Gigasporaceae</taxon>
        <taxon>Gigaspora</taxon>
    </lineage>
</organism>
<proteinExistence type="predicted"/>
<feature type="non-terminal residue" evidence="1">
    <location>
        <position position="1"/>
    </location>
</feature>
<keyword evidence="2" id="KW-1185">Reference proteome</keyword>
<reference evidence="1 2" key="1">
    <citation type="submission" date="2021-06" db="EMBL/GenBank/DDBJ databases">
        <authorList>
            <person name="Kallberg Y."/>
            <person name="Tangrot J."/>
            <person name="Rosling A."/>
        </authorList>
    </citation>
    <scope>NUCLEOTIDE SEQUENCE [LARGE SCALE GENOMIC DNA]</scope>
    <source>
        <strain evidence="1 2">120-4 pot B 10/14</strain>
    </source>
</reference>
<evidence type="ECO:0000313" key="2">
    <source>
        <dbReference type="Proteomes" id="UP000789901"/>
    </source>
</evidence>
<accession>A0ABN7W582</accession>
<gene>
    <name evidence="1" type="ORF">GMARGA_LOCUS26581</name>
</gene>